<evidence type="ECO:0000256" key="5">
    <source>
        <dbReference type="ARBA" id="ARBA00023125"/>
    </source>
</evidence>
<name>A0ABP9TL07_9MICC</name>
<dbReference type="SUPFAM" id="SSF56349">
    <property type="entry name" value="DNA breaking-rejoining enzymes"/>
    <property type="match status" value="1"/>
</dbReference>
<feature type="region of interest" description="Disordered" evidence="7">
    <location>
        <begin position="1"/>
        <end position="21"/>
    </location>
</feature>
<comment type="caution">
    <text evidence="10">The sequence shown here is derived from an EMBL/GenBank/DDBJ whole genome shotgun (WGS) entry which is preliminary data.</text>
</comment>
<feature type="domain" description="DNA topoisomerase I catalytic core eukaryotic-type" evidence="8">
    <location>
        <begin position="83"/>
        <end position="288"/>
    </location>
</feature>
<evidence type="ECO:0000256" key="1">
    <source>
        <dbReference type="ARBA" id="ARBA00000213"/>
    </source>
</evidence>
<dbReference type="InterPro" id="IPR013500">
    <property type="entry name" value="TopoI_cat_euk"/>
</dbReference>
<comment type="similarity">
    <text evidence="2">Belongs to the type IB topoisomerase family.</text>
</comment>
<dbReference type="Gene3D" id="3.90.15.10">
    <property type="entry name" value="Topoisomerase I, Chain A, domain 3"/>
    <property type="match status" value="1"/>
</dbReference>
<evidence type="ECO:0000256" key="2">
    <source>
        <dbReference type="ARBA" id="ARBA00006645"/>
    </source>
</evidence>
<accession>A0ABP9TL07</accession>
<evidence type="ECO:0000256" key="3">
    <source>
        <dbReference type="ARBA" id="ARBA00012891"/>
    </source>
</evidence>
<proteinExistence type="inferred from homology"/>
<reference evidence="11" key="1">
    <citation type="journal article" date="2019" name="Int. J. Syst. Evol. Microbiol.">
        <title>The Global Catalogue of Microorganisms (GCM) 10K type strain sequencing project: providing services to taxonomists for standard genome sequencing and annotation.</title>
        <authorList>
            <consortium name="The Broad Institute Genomics Platform"/>
            <consortium name="The Broad Institute Genome Sequencing Center for Infectious Disease"/>
            <person name="Wu L."/>
            <person name="Ma J."/>
        </authorList>
    </citation>
    <scope>NUCLEOTIDE SEQUENCE [LARGE SCALE GENOMIC DNA]</scope>
    <source>
        <strain evidence="11">JCM 18952</strain>
    </source>
</reference>
<evidence type="ECO:0000313" key="10">
    <source>
        <dbReference type="EMBL" id="GAA5226417.1"/>
    </source>
</evidence>
<keyword evidence="4" id="KW-0799">Topoisomerase</keyword>
<protein>
    <recommendedName>
        <fullName evidence="3">DNA topoisomerase</fullName>
        <ecNumber evidence="3">5.6.2.1</ecNumber>
    </recommendedName>
</protein>
<comment type="catalytic activity">
    <reaction evidence="1">
        <text>ATP-independent breakage of single-stranded DNA, followed by passage and rejoining.</text>
        <dbReference type="EC" id="5.6.2.1"/>
    </reaction>
</comment>
<dbReference type="Gene3D" id="3.30.66.10">
    <property type="entry name" value="DNA topoisomerase I domain"/>
    <property type="match status" value="1"/>
</dbReference>
<evidence type="ECO:0000256" key="6">
    <source>
        <dbReference type="ARBA" id="ARBA00023235"/>
    </source>
</evidence>
<dbReference type="RefSeq" id="WP_210100646.1">
    <property type="nucleotide sequence ID" value="NZ_BAABLK010000020.1"/>
</dbReference>
<keyword evidence="11" id="KW-1185">Reference proteome</keyword>
<organism evidence="10 11">
    <name type="scientific">Paeniglutamicibacter antarcticus</name>
    <dbReference type="NCBI Taxonomy" id="494023"/>
    <lineage>
        <taxon>Bacteria</taxon>
        <taxon>Bacillati</taxon>
        <taxon>Actinomycetota</taxon>
        <taxon>Actinomycetes</taxon>
        <taxon>Micrococcales</taxon>
        <taxon>Micrococcaceae</taxon>
        <taxon>Paeniglutamicibacter</taxon>
    </lineage>
</organism>
<dbReference type="SUPFAM" id="SSF55869">
    <property type="entry name" value="DNA topoisomerase I domain"/>
    <property type="match status" value="1"/>
</dbReference>
<dbReference type="Pfam" id="PF01028">
    <property type="entry name" value="Topoisom_I"/>
    <property type="match status" value="1"/>
</dbReference>
<dbReference type="InterPro" id="IPR001631">
    <property type="entry name" value="TopoI"/>
</dbReference>
<dbReference type="PROSITE" id="PS52038">
    <property type="entry name" value="TOPO_IB_2"/>
    <property type="match status" value="1"/>
</dbReference>
<dbReference type="PRINTS" id="PR00416">
    <property type="entry name" value="EUTPISMRASEI"/>
</dbReference>
<feature type="domain" description="DNA topoisomerase IB N-terminal" evidence="9">
    <location>
        <begin position="23"/>
        <end position="71"/>
    </location>
</feature>
<dbReference type="EMBL" id="BAABLK010000020">
    <property type="protein sequence ID" value="GAA5226417.1"/>
    <property type="molecule type" value="Genomic_DNA"/>
</dbReference>
<dbReference type="InterPro" id="IPR035447">
    <property type="entry name" value="DNA_topo_I_N_sf"/>
</dbReference>
<evidence type="ECO:0000259" key="8">
    <source>
        <dbReference type="Pfam" id="PF01028"/>
    </source>
</evidence>
<gene>
    <name evidence="10" type="ORF">GCM10025778_09480</name>
</gene>
<keyword evidence="6" id="KW-0413">Isomerase</keyword>
<evidence type="ECO:0000256" key="7">
    <source>
        <dbReference type="SAM" id="MobiDB-lite"/>
    </source>
</evidence>
<evidence type="ECO:0000256" key="4">
    <source>
        <dbReference type="ARBA" id="ARBA00023029"/>
    </source>
</evidence>
<dbReference type="Proteomes" id="UP001501257">
    <property type="component" value="Unassembled WGS sequence"/>
</dbReference>
<keyword evidence="5" id="KW-0238">DNA-binding</keyword>
<evidence type="ECO:0000259" key="9">
    <source>
        <dbReference type="Pfam" id="PF21338"/>
    </source>
</evidence>
<dbReference type="EC" id="5.6.2.1" evidence="3"/>
<sequence>MAQQLARVQPGTNGIRRQRTGRGYSYLSANGRRIHSQRILDRIDGLAIPPAWNDVWIASGPSAHIQATGLDAAGRLQYIYHPQWREIRDQEKFIRSLAFAQRLPTMRRGITRDLKNDTHPRARALAAAVRLMDVAGLRVGGAAYAAENGSFGATTLRKRHVQLDAGTVHLKFRGKSAGAWDVTLQDELLAEYFSSVPRTPGSAPAICHPVVSERRKTWKAVSDTEVNAYLGEIVGHGFTAKDFRTWQGTVVAARSLARARKIGATSPEASKAALQEAATWLHNTPAVARDSYVNPRVIDLFERGVVANLSRQPDKSVLSLLMDGSGDQHE</sequence>
<dbReference type="InterPro" id="IPR011010">
    <property type="entry name" value="DNA_brk_join_enz"/>
</dbReference>
<dbReference type="InterPro" id="IPR014711">
    <property type="entry name" value="TopoI_cat_a-hlx-sub_euk"/>
</dbReference>
<dbReference type="Gene3D" id="1.10.132.120">
    <property type="match status" value="1"/>
</dbReference>
<dbReference type="InterPro" id="IPR049331">
    <property type="entry name" value="Top1B_N_bact"/>
</dbReference>
<evidence type="ECO:0000313" key="11">
    <source>
        <dbReference type="Proteomes" id="UP001501257"/>
    </source>
</evidence>
<dbReference type="Pfam" id="PF21338">
    <property type="entry name" value="Top1B_N_bact"/>
    <property type="match status" value="1"/>
</dbReference>